<dbReference type="GO" id="GO:0008961">
    <property type="term" value="F:phosphatidylglycerol-prolipoprotein diacylglyceryl transferase activity"/>
    <property type="evidence" value="ECO:0007669"/>
    <property type="project" value="UniProtKB-UniRule"/>
</dbReference>
<accession>A0A9D1EP61</accession>
<feature type="transmembrane region" description="Helical" evidence="7">
    <location>
        <begin position="76"/>
        <end position="96"/>
    </location>
</feature>
<dbReference type="Pfam" id="PF01790">
    <property type="entry name" value="LGT"/>
    <property type="match status" value="1"/>
</dbReference>
<evidence type="ECO:0000256" key="4">
    <source>
        <dbReference type="ARBA" id="ARBA00022692"/>
    </source>
</evidence>
<feature type="compositionally biased region" description="Acidic residues" evidence="8">
    <location>
        <begin position="355"/>
        <end position="393"/>
    </location>
</feature>
<dbReference type="PANTHER" id="PTHR30589:SF0">
    <property type="entry name" value="PHOSPHATIDYLGLYCEROL--PROLIPOPROTEIN DIACYLGLYCERYL TRANSFERASE"/>
    <property type="match status" value="1"/>
</dbReference>
<keyword evidence="5 7" id="KW-1133">Transmembrane helix</keyword>
<comment type="subcellular location">
    <subcellularLocation>
        <location evidence="7">Cell membrane</location>
        <topology evidence="7">Multi-pass membrane protein</topology>
    </subcellularLocation>
</comment>
<sequence>MTADFVRELLDSDGGVIYFPNSGLFENGIKIDNVMFTIPGLNLEIYWYGFLIALGMVLAMIYAYRRVRKFGLEPDRFTDTVLAGFIGGIIGARAYYVVFSLDKYLTDEGTFDLWAALSIRDGGLAIYGGVIGALIFGLLVAKIRKVKIAPLLDLAGLGFLIGQCIGRWGNFFNQEAFGSKTSLPWGMVSKDILNELYFFYYPENVSVIANRALDMIAHPCFLYESLWCLVGFLALHFYSKHRKFDGEIFLLYIGWYGLGRFWIEGLRTDSLYLVNTETLKLKVSQLVAGTCVIFAAALLIYMYVTVKKKGYTFYYATDESKELLRLYDEKNLKSRRKRGKNADDEVEEHILAADAEGENVNESSGEETPSDAETESADAEDSSDTEDAEEENSGSEQKNAPDSSDSYAEEPKKAADSDEENDTKTDK</sequence>
<dbReference type="GO" id="GO:0042158">
    <property type="term" value="P:lipoprotein biosynthetic process"/>
    <property type="evidence" value="ECO:0007669"/>
    <property type="project" value="UniProtKB-UniRule"/>
</dbReference>
<protein>
    <recommendedName>
        <fullName evidence="7">Phosphatidylglycerol--prolipoprotein diacylglyceryl transferase</fullName>
        <ecNumber evidence="7">2.5.1.145</ecNumber>
    </recommendedName>
</protein>
<evidence type="ECO:0000256" key="2">
    <source>
        <dbReference type="ARBA" id="ARBA00022475"/>
    </source>
</evidence>
<feature type="region of interest" description="Disordered" evidence="8">
    <location>
        <begin position="352"/>
        <end position="427"/>
    </location>
</feature>
<dbReference type="PROSITE" id="PS01311">
    <property type="entry name" value="LGT"/>
    <property type="match status" value="1"/>
</dbReference>
<evidence type="ECO:0000256" key="5">
    <source>
        <dbReference type="ARBA" id="ARBA00022989"/>
    </source>
</evidence>
<feature type="compositionally biased region" description="Basic and acidic residues" evidence="8">
    <location>
        <begin position="409"/>
        <end position="427"/>
    </location>
</feature>
<dbReference type="EMBL" id="DVIR01000060">
    <property type="protein sequence ID" value="HIS25073.1"/>
    <property type="molecule type" value="Genomic_DNA"/>
</dbReference>
<dbReference type="HAMAP" id="MF_01147">
    <property type="entry name" value="Lgt"/>
    <property type="match status" value="1"/>
</dbReference>
<feature type="transmembrane region" description="Helical" evidence="7">
    <location>
        <begin position="283"/>
        <end position="304"/>
    </location>
</feature>
<evidence type="ECO:0000313" key="9">
    <source>
        <dbReference type="EMBL" id="HIS25073.1"/>
    </source>
</evidence>
<keyword evidence="6 7" id="KW-0472">Membrane</keyword>
<name>A0A9D1EP61_9FIRM</name>
<dbReference type="AlphaFoldDB" id="A0A9D1EP61"/>
<evidence type="ECO:0000256" key="3">
    <source>
        <dbReference type="ARBA" id="ARBA00022679"/>
    </source>
</evidence>
<comment type="function">
    <text evidence="7">Catalyzes the transfer of the diacylglyceryl group from phosphatidylglycerol to the sulfhydryl group of the N-terminal cysteine of a prolipoprotein, the first step in the formation of mature lipoproteins.</text>
</comment>
<evidence type="ECO:0000256" key="7">
    <source>
        <dbReference type="HAMAP-Rule" id="MF_01147"/>
    </source>
</evidence>
<keyword evidence="2 7" id="KW-1003">Cell membrane</keyword>
<feature type="transmembrane region" description="Helical" evidence="7">
    <location>
        <begin position="124"/>
        <end position="141"/>
    </location>
</feature>
<dbReference type="NCBIfam" id="TIGR00544">
    <property type="entry name" value="lgt"/>
    <property type="match status" value="1"/>
</dbReference>
<evidence type="ECO:0000313" key="10">
    <source>
        <dbReference type="Proteomes" id="UP000823982"/>
    </source>
</evidence>
<dbReference type="InterPro" id="IPR001640">
    <property type="entry name" value="Lgt"/>
</dbReference>
<keyword evidence="4 7" id="KW-0812">Transmembrane</keyword>
<feature type="transmembrane region" description="Helical" evidence="7">
    <location>
        <begin position="221"/>
        <end position="239"/>
    </location>
</feature>
<evidence type="ECO:0000256" key="8">
    <source>
        <dbReference type="SAM" id="MobiDB-lite"/>
    </source>
</evidence>
<comment type="caution">
    <text evidence="9">The sequence shown here is derived from an EMBL/GenBank/DDBJ whole genome shotgun (WGS) entry which is preliminary data.</text>
</comment>
<reference evidence="9" key="1">
    <citation type="submission" date="2020-10" db="EMBL/GenBank/DDBJ databases">
        <authorList>
            <person name="Gilroy R."/>
        </authorList>
    </citation>
    <scope>NUCLEOTIDE SEQUENCE</scope>
    <source>
        <strain evidence="9">CHK157-1446</strain>
    </source>
</reference>
<gene>
    <name evidence="7 9" type="primary">lgt</name>
    <name evidence="9" type="ORF">IAD01_06705</name>
</gene>
<feature type="transmembrane region" description="Helical" evidence="7">
    <location>
        <begin position="148"/>
        <end position="169"/>
    </location>
</feature>
<dbReference type="PANTHER" id="PTHR30589">
    <property type="entry name" value="PROLIPOPROTEIN DIACYLGLYCERYL TRANSFERASE"/>
    <property type="match status" value="1"/>
</dbReference>
<keyword evidence="3 7" id="KW-0808">Transferase</keyword>
<evidence type="ECO:0000256" key="1">
    <source>
        <dbReference type="ARBA" id="ARBA00007150"/>
    </source>
</evidence>
<feature type="binding site" evidence="7">
    <location>
        <position position="167"/>
    </location>
    <ligand>
        <name>a 1,2-diacyl-sn-glycero-3-phospho-(1'-sn-glycerol)</name>
        <dbReference type="ChEBI" id="CHEBI:64716"/>
    </ligand>
</feature>
<dbReference type="EC" id="2.5.1.145" evidence="7"/>
<comment type="catalytic activity">
    <reaction evidence="7">
        <text>L-cysteinyl-[prolipoprotein] + a 1,2-diacyl-sn-glycero-3-phospho-(1'-sn-glycerol) = an S-1,2-diacyl-sn-glyceryl-L-cysteinyl-[prolipoprotein] + sn-glycerol 1-phosphate + H(+)</text>
        <dbReference type="Rhea" id="RHEA:56712"/>
        <dbReference type="Rhea" id="RHEA-COMP:14679"/>
        <dbReference type="Rhea" id="RHEA-COMP:14680"/>
        <dbReference type="ChEBI" id="CHEBI:15378"/>
        <dbReference type="ChEBI" id="CHEBI:29950"/>
        <dbReference type="ChEBI" id="CHEBI:57685"/>
        <dbReference type="ChEBI" id="CHEBI:64716"/>
        <dbReference type="ChEBI" id="CHEBI:140658"/>
        <dbReference type="EC" id="2.5.1.145"/>
    </reaction>
</comment>
<evidence type="ECO:0000256" key="6">
    <source>
        <dbReference type="ARBA" id="ARBA00023136"/>
    </source>
</evidence>
<proteinExistence type="inferred from homology"/>
<reference evidence="9" key="2">
    <citation type="journal article" date="2021" name="PeerJ">
        <title>Extensive microbial diversity within the chicken gut microbiome revealed by metagenomics and culture.</title>
        <authorList>
            <person name="Gilroy R."/>
            <person name="Ravi A."/>
            <person name="Getino M."/>
            <person name="Pursley I."/>
            <person name="Horton D.L."/>
            <person name="Alikhan N.F."/>
            <person name="Baker D."/>
            <person name="Gharbi K."/>
            <person name="Hall N."/>
            <person name="Watson M."/>
            <person name="Adriaenssens E.M."/>
            <person name="Foster-Nyarko E."/>
            <person name="Jarju S."/>
            <person name="Secka A."/>
            <person name="Antonio M."/>
            <person name="Oren A."/>
            <person name="Chaudhuri R.R."/>
            <person name="La Ragione R."/>
            <person name="Hildebrand F."/>
            <person name="Pallen M.J."/>
        </authorList>
    </citation>
    <scope>NUCLEOTIDE SEQUENCE</scope>
    <source>
        <strain evidence="9">CHK157-1446</strain>
    </source>
</reference>
<organism evidence="9 10">
    <name type="scientific">Candidatus Faeciplasma gallinarum</name>
    <dbReference type="NCBI Taxonomy" id="2840799"/>
    <lineage>
        <taxon>Bacteria</taxon>
        <taxon>Bacillati</taxon>
        <taxon>Bacillota</taxon>
        <taxon>Clostridia</taxon>
        <taxon>Eubacteriales</taxon>
        <taxon>Oscillospiraceae</taxon>
        <taxon>Oscillospiraceae incertae sedis</taxon>
        <taxon>Candidatus Faeciplasma</taxon>
    </lineage>
</organism>
<dbReference type="GO" id="GO:0005886">
    <property type="term" value="C:plasma membrane"/>
    <property type="evidence" value="ECO:0007669"/>
    <property type="project" value="UniProtKB-SubCell"/>
</dbReference>
<dbReference type="Proteomes" id="UP000823982">
    <property type="component" value="Unassembled WGS sequence"/>
</dbReference>
<comment type="similarity">
    <text evidence="1 7">Belongs to the Lgt family.</text>
</comment>
<feature type="transmembrane region" description="Helical" evidence="7">
    <location>
        <begin position="246"/>
        <end position="263"/>
    </location>
</feature>
<comment type="pathway">
    <text evidence="7">Protein modification; lipoprotein biosynthesis (diacylglyceryl transfer).</text>
</comment>
<feature type="compositionally biased region" description="Polar residues" evidence="8">
    <location>
        <begin position="394"/>
        <end position="406"/>
    </location>
</feature>
<feature type="transmembrane region" description="Helical" evidence="7">
    <location>
        <begin position="45"/>
        <end position="64"/>
    </location>
</feature>